<feature type="domain" description="RNA polymerase sigma-70 region 2" evidence="6">
    <location>
        <begin position="30"/>
        <end position="93"/>
    </location>
</feature>
<proteinExistence type="inferred from homology"/>
<dbReference type="Gene3D" id="1.10.10.10">
    <property type="entry name" value="Winged helix-like DNA-binding domain superfamily/Winged helix DNA-binding domain"/>
    <property type="match status" value="1"/>
</dbReference>
<dbReference type="InterPro" id="IPR036388">
    <property type="entry name" value="WH-like_DNA-bd_sf"/>
</dbReference>
<reference evidence="8 9" key="1">
    <citation type="submission" date="2023-07" db="EMBL/GenBank/DDBJ databases">
        <title>Genomic Encyclopedia of Type Strains, Phase IV (KMG-IV): sequencing the most valuable type-strain genomes for metagenomic binning, comparative biology and taxonomic classification.</title>
        <authorList>
            <person name="Goeker M."/>
        </authorList>
    </citation>
    <scope>NUCLEOTIDE SEQUENCE [LARGE SCALE GENOMIC DNA]</scope>
    <source>
        <strain evidence="8 9">DSM 1111</strain>
    </source>
</reference>
<dbReference type="InterPro" id="IPR014284">
    <property type="entry name" value="RNA_pol_sigma-70_dom"/>
</dbReference>
<gene>
    <name evidence="8" type="ORF">J2045_000343</name>
</gene>
<name>A0ABU0G2K0_9HYPH</name>
<dbReference type="SUPFAM" id="SSF88659">
    <property type="entry name" value="Sigma3 and sigma4 domains of RNA polymerase sigma factors"/>
    <property type="match status" value="1"/>
</dbReference>
<organism evidence="8 9">
    <name type="scientific">Peteryoungia aggregata LMG 23059</name>
    <dbReference type="NCBI Taxonomy" id="1368425"/>
    <lineage>
        <taxon>Bacteria</taxon>
        <taxon>Pseudomonadati</taxon>
        <taxon>Pseudomonadota</taxon>
        <taxon>Alphaproteobacteria</taxon>
        <taxon>Hyphomicrobiales</taxon>
        <taxon>Rhizobiaceae</taxon>
        <taxon>Peteryoungia</taxon>
    </lineage>
</organism>
<evidence type="ECO:0000256" key="2">
    <source>
        <dbReference type="ARBA" id="ARBA00023015"/>
    </source>
</evidence>
<dbReference type="NCBIfam" id="TIGR02943">
    <property type="entry name" value="Sig70_famx1"/>
    <property type="match status" value="1"/>
</dbReference>
<dbReference type="PANTHER" id="PTHR43133:SF8">
    <property type="entry name" value="RNA POLYMERASE SIGMA FACTOR HI_1459-RELATED"/>
    <property type="match status" value="1"/>
</dbReference>
<dbReference type="EMBL" id="JAUSUW010000001">
    <property type="protein sequence ID" value="MDQ0419333.1"/>
    <property type="molecule type" value="Genomic_DNA"/>
</dbReference>
<dbReference type="Pfam" id="PF04542">
    <property type="entry name" value="Sigma70_r2"/>
    <property type="match status" value="1"/>
</dbReference>
<dbReference type="InterPro" id="IPR013324">
    <property type="entry name" value="RNA_pol_sigma_r3/r4-like"/>
</dbReference>
<evidence type="ECO:0000256" key="3">
    <source>
        <dbReference type="ARBA" id="ARBA00023082"/>
    </source>
</evidence>
<keyword evidence="4" id="KW-0238">DNA-binding</keyword>
<dbReference type="InterPro" id="IPR039425">
    <property type="entry name" value="RNA_pol_sigma-70-like"/>
</dbReference>
<dbReference type="SUPFAM" id="SSF88946">
    <property type="entry name" value="Sigma2 domain of RNA polymerase sigma factors"/>
    <property type="match status" value="1"/>
</dbReference>
<feature type="domain" description="RNA polymerase sigma factor 70 region 4 type 2" evidence="7">
    <location>
        <begin position="145"/>
        <end position="195"/>
    </location>
</feature>
<protein>
    <submittedName>
        <fullName evidence="8">RNA polymerase sigma-70 factor (ECF subfamily)</fullName>
    </submittedName>
</protein>
<evidence type="ECO:0000256" key="5">
    <source>
        <dbReference type="ARBA" id="ARBA00023163"/>
    </source>
</evidence>
<sequence>MMRNAGEQETTGGNGAAAPFLADAMYMSELRERMLKFARLQLADPGLAEDAVQEALAGALRNAKAFAGRAAFRTWVFAILRNKIADQIRHKRRQSQLIAMPLGNFPDEDEQRYFDARGHWAPENRPSDWGNPEVELLGKDFWRVFEACLDHLPPDQGRVFMMREFVEMETAEICSEIGITTTNMHVLMHRARLRLRTCLEGHWFAPKESLS</sequence>
<dbReference type="Proteomes" id="UP001238496">
    <property type="component" value="Unassembled WGS sequence"/>
</dbReference>
<dbReference type="InterPro" id="IPR013325">
    <property type="entry name" value="RNA_pol_sigma_r2"/>
</dbReference>
<dbReference type="NCBIfam" id="TIGR02937">
    <property type="entry name" value="sigma70-ECF"/>
    <property type="match status" value="1"/>
</dbReference>
<keyword evidence="9" id="KW-1185">Reference proteome</keyword>
<dbReference type="InterPro" id="IPR014289">
    <property type="entry name" value="RNA_pol_sigma-24-rel"/>
</dbReference>
<dbReference type="Gene3D" id="1.10.1740.10">
    <property type="match status" value="1"/>
</dbReference>
<keyword evidence="5" id="KW-0804">Transcription</keyword>
<dbReference type="Pfam" id="PF08281">
    <property type="entry name" value="Sigma70_r4_2"/>
    <property type="match status" value="1"/>
</dbReference>
<evidence type="ECO:0000259" key="7">
    <source>
        <dbReference type="Pfam" id="PF08281"/>
    </source>
</evidence>
<dbReference type="InterPro" id="IPR007627">
    <property type="entry name" value="RNA_pol_sigma70_r2"/>
</dbReference>
<evidence type="ECO:0000313" key="8">
    <source>
        <dbReference type="EMBL" id="MDQ0419333.1"/>
    </source>
</evidence>
<evidence type="ECO:0000256" key="1">
    <source>
        <dbReference type="ARBA" id="ARBA00010641"/>
    </source>
</evidence>
<evidence type="ECO:0000256" key="4">
    <source>
        <dbReference type="ARBA" id="ARBA00023125"/>
    </source>
</evidence>
<evidence type="ECO:0000313" key="9">
    <source>
        <dbReference type="Proteomes" id="UP001238496"/>
    </source>
</evidence>
<evidence type="ECO:0000259" key="6">
    <source>
        <dbReference type="Pfam" id="PF04542"/>
    </source>
</evidence>
<accession>A0ABU0G2K0</accession>
<keyword evidence="3" id="KW-0731">Sigma factor</keyword>
<dbReference type="PANTHER" id="PTHR43133">
    <property type="entry name" value="RNA POLYMERASE ECF-TYPE SIGMA FACTO"/>
    <property type="match status" value="1"/>
</dbReference>
<comment type="similarity">
    <text evidence="1">Belongs to the sigma-70 factor family. ECF subfamily.</text>
</comment>
<dbReference type="CDD" id="cd06171">
    <property type="entry name" value="Sigma70_r4"/>
    <property type="match status" value="1"/>
</dbReference>
<keyword evidence="2" id="KW-0805">Transcription regulation</keyword>
<comment type="caution">
    <text evidence="8">The sequence shown here is derived from an EMBL/GenBank/DDBJ whole genome shotgun (WGS) entry which is preliminary data.</text>
</comment>
<dbReference type="InterPro" id="IPR013249">
    <property type="entry name" value="RNA_pol_sigma70_r4_t2"/>
</dbReference>
<dbReference type="RefSeq" id="WP_307368598.1">
    <property type="nucleotide sequence ID" value="NZ_JAUSUW010000001.1"/>
</dbReference>